<dbReference type="Gene3D" id="3.40.640.10">
    <property type="entry name" value="Type I PLP-dependent aspartate aminotransferase-like (Major domain)"/>
    <property type="match status" value="1"/>
</dbReference>
<dbReference type="GO" id="GO:0030170">
    <property type="term" value="F:pyridoxal phosphate binding"/>
    <property type="evidence" value="ECO:0007669"/>
    <property type="project" value="TreeGrafter"/>
</dbReference>
<evidence type="ECO:0008006" key="2">
    <source>
        <dbReference type="Google" id="ProtNLM"/>
    </source>
</evidence>
<dbReference type="EMBL" id="UINC01113404">
    <property type="protein sequence ID" value="SVC82991.1"/>
    <property type="molecule type" value="Genomic_DNA"/>
</dbReference>
<dbReference type="AlphaFoldDB" id="A0A382QFG8"/>
<sequence length="282" mass="31993">MPLNLPLMQNNITRGDLDAVIKYLQQDNPILTQSKNVQAFEEEWSKWLGVKYSVFVNSGSSANLLTLTALRLRYPKGGEVVVPPLGWVSDIASVIQSGFTPVFADINPKHLGMDTEQIFSALNKNTRAVLLTHVQGFNALTDKLLDELQRLDIPLIEDVCESHGAKHLGKKLGNFGWTSNFSFYYGHHMSTIEGGMLCTNDPDLYQTFRMLRSHGMVRESTSEELKAFYSNQYPDLNPNFIFAFQAYNVRNNEIGAIMGRNQLKRLDANIQLRNRNFKLFLD</sequence>
<reference evidence="1" key="1">
    <citation type="submission" date="2018-05" db="EMBL/GenBank/DDBJ databases">
        <authorList>
            <person name="Lanie J.A."/>
            <person name="Ng W.-L."/>
            <person name="Kazmierczak K.M."/>
            <person name="Andrzejewski T.M."/>
            <person name="Davidsen T.M."/>
            <person name="Wayne K.J."/>
            <person name="Tettelin H."/>
            <person name="Glass J.I."/>
            <person name="Rusch D."/>
            <person name="Podicherti R."/>
            <person name="Tsui H.-C.T."/>
            <person name="Winkler M.E."/>
        </authorList>
    </citation>
    <scope>NUCLEOTIDE SEQUENCE</scope>
</reference>
<dbReference type="SUPFAM" id="SSF53383">
    <property type="entry name" value="PLP-dependent transferases"/>
    <property type="match status" value="1"/>
</dbReference>
<feature type="non-terminal residue" evidence="1">
    <location>
        <position position="282"/>
    </location>
</feature>
<dbReference type="GO" id="GO:0000271">
    <property type="term" value="P:polysaccharide biosynthetic process"/>
    <property type="evidence" value="ECO:0007669"/>
    <property type="project" value="TreeGrafter"/>
</dbReference>
<name>A0A382QFG8_9ZZZZ</name>
<dbReference type="PANTHER" id="PTHR30244:SF34">
    <property type="entry name" value="DTDP-4-AMINO-4,6-DIDEOXYGALACTOSE TRANSAMINASE"/>
    <property type="match status" value="1"/>
</dbReference>
<dbReference type="Pfam" id="PF01041">
    <property type="entry name" value="DegT_DnrJ_EryC1"/>
    <property type="match status" value="1"/>
</dbReference>
<gene>
    <name evidence="1" type="ORF">METZ01_LOCUS335845</name>
</gene>
<dbReference type="InterPro" id="IPR015421">
    <property type="entry name" value="PyrdxlP-dep_Trfase_major"/>
</dbReference>
<evidence type="ECO:0000313" key="1">
    <source>
        <dbReference type="EMBL" id="SVC82991.1"/>
    </source>
</evidence>
<dbReference type="GO" id="GO:0008483">
    <property type="term" value="F:transaminase activity"/>
    <property type="evidence" value="ECO:0007669"/>
    <property type="project" value="TreeGrafter"/>
</dbReference>
<accession>A0A382QFG8</accession>
<organism evidence="1">
    <name type="scientific">marine metagenome</name>
    <dbReference type="NCBI Taxonomy" id="408172"/>
    <lineage>
        <taxon>unclassified sequences</taxon>
        <taxon>metagenomes</taxon>
        <taxon>ecological metagenomes</taxon>
    </lineage>
</organism>
<dbReference type="InterPro" id="IPR015424">
    <property type="entry name" value="PyrdxlP-dep_Trfase"/>
</dbReference>
<dbReference type="InterPro" id="IPR000653">
    <property type="entry name" value="DegT/StrS_aminotransferase"/>
</dbReference>
<dbReference type="PANTHER" id="PTHR30244">
    <property type="entry name" value="TRANSAMINASE"/>
    <property type="match status" value="1"/>
</dbReference>
<proteinExistence type="predicted"/>
<protein>
    <recommendedName>
        <fullName evidence="2">CDP-4-keto-6-deoxy-D-glucose-3-dehydrase</fullName>
    </recommendedName>
</protein>